<dbReference type="KEGG" id="taa:NMY3_01475"/>
<dbReference type="AlphaFoldDB" id="A0A654LZM6"/>
<reference evidence="2" key="1">
    <citation type="submission" date="2015-10" db="EMBL/GenBank/DDBJ databases">
        <title>Niche specialization of a soil ammonia-oxidizing archaeon, Candidatus Nitrosocosmicus oleophilus.</title>
        <authorList>
            <person name="Jung M.-Y."/>
            <person name="Rhee S.-K."/>
        </authorList>
    </citation>
    <scope>NUCLEOTIDE SEQUENCE [LARGE SCALE GENOMIC DNA]</scope>
    <source>
        <strain evidence="2">MY3</strain>
    </source>
</reference>
<accession>A0A654LZM6</accession>
<evidence type="ECO:0000313" key="2">
    <source>
        <dbReference type="Proteomes" id="UP000058925"/>
    </source>
</evidence>
<dbReference type="OrthoDB" id="12040at2157"/>
<sequence length="185" mass="21708">MVKRIPRSIRVEVLKQWLEGVSRDQIAKNNDIAFGTVSNILLEIKENVIPDIDLLREIASALKREDLELKQFARAMRLNKLLDNLGMTEEQIENFLEHLNVFFYRNDVGDIKNFLMQLESVSDMVRNLDLSIYDIEEYIIDKQAELYSLILDIVQIKKNIEEEKAEFVRVVKNTERYRAARMFGG</sequence>
<dbReference type="Proteomes" id="UP000058925">
    <property type="component" value="Chromosome"/>
</dbReference>
<name>A0A654LZM6_9ARCH</name>
<evidence type="ECO:0000313" key="1">
    <source>
        <dbReference type="EMBL" id="ALI35679.1"/>
    </source>
</evidence>
<dbReference type="EMBL" id="CP012850">
    <property type="protein sequence ID" value="ALI35679.1"/>
    <property type="molecule type" value="Genomic_DNA"/>
</dbReference>
<gene>
    <name evidence="1" type="ORF">NMY3_01475</name>
</gene>
<organism evidence="1 2">
    <name type="scientific">Candidatus Nitrosocosmicus oleophilus</name>
    <dbReference type="NCBI Taxonomy" id="1353260"/>
    <lineage>
        <taxon>Archaea</taxon>
        <taxon>Nitrososphaerota</taxon>
        <taxon>Nitrososphaeria</taxon>
        <taxon>Nitrososphaerales</taxon>
        <taxon>Nitrososphaeraceae</taxon>
        <taxon>Candidatus Nitrosocosmicus</taxon>
    </lineage>
</organism>
<keyword evidence="2" id="KW-1185">Reference proteome</keyword>
<dbReference type="RefSeq" id="WP_196818103.1">
    <property type="nucleotide sequence ID" value="NZ_CP012850.1"/>
</dbReference>
<dbReference type="GeneID" id="60421529"/>
<protein>
    <submittedName>
        <fullName evidence="1">Uncharacterized protein</fullName>
    </submittedName>
</protein>
<proteinExistence type="predicted"/>